<evidence type="ECO:0000256" key="1">
    <source>
        <dbReference type="SAM" id="MobiDB-lite"/>
    </source>
</evidence>
<evidence type="ECO:0000313" key="3">
    <source>
        <dbReference type="Proteomes" id="UP000482960"/>
    </source>
</evidence>
<keyword evidence="3" id="KW-1185">Reference proteome</keyword>
<gene>
    <name evidence="2" type="ORF">Prum_069620</name>
</gene>
<name>A0A6V8LCE7_9ACTN</name>
<reference evidence="2 3" key="2">
    <citation type="submission" date="2020-03" db="EMBL/GenBank/DDBJ databases">
        <authorList>
            <person name="Ichikawa N."/>
            <person name="Kimura A."/>
            <person name="Kitahashi Y."/>
            <person name="Uohara A."/>
        </authorList>
    </citation>
    <scope>NUCLEOTIDE SEQUENCE [LARGE SCALE GENOMIC DNA]</scope>
    <source>
        <strain evidence="2 3">NBRC 108638</strain>
    </source>
</reference>
<dbReference type="Proteomes" id="UP000482960">
    <property type="component" value="Unassembled WGS sequence"/>
</dbReference>
<feature type="region of interest" description="Disordered" evidence="1">
    <location>
        <begin position="156"/>
        <end position="201"/>
    </location>
</feature>
<dbReference type="EMBL" id="BLPG01000001">
    <property type="protein sequence ID" value="GFJ93320.1"/>
    <property type="molecule type" value="Genomic_DNA"/>
</dbReference>
<accession>A0A6V8LCE7</accession>
<proteinExistence type="predicted"/>
<feature type="region of interest" description="Disordered" evidence="1">
    <location>
        <begin position="48"/>
        <end position="83"/>
    </location>
</feature>
<evidence type="ECO:0000313" key="2">
    <source>
        <dbReference type="EMBL" id="GFJ93320.1"/>
    </source>
</evidence>
<protein>
    <submittedName>
        <fullName evidence="2">Uncharacterized protein</fullName>
    </submittedName>
</protein>
<sequence length="201" mass="21582">MAEIAVRTIDMDRLAADLADQIDYTTWTARLAPAITALPAAQIEQRASWPKNGGSPAGSATGGDADRPDLAEDETSDSRQPPVDLMRQIPIQQEQYQTWQTVWADLSTHPDEPLDTIGARHRISRRQVERIRRAGEFGLLNWPIPPARLMASMLADGHLTGPPLTPGAQQPPPTTPDDAANGSTSRGGVPPMADNGGTPPT</sequence>
<comment type="caution">
    <text evidence="2">The sequence shown here is derived from an EMBL/GenBank/DDBJ whole genome shotgun (WGS) entry which is preliminary data.</text>
</comment>
<dbReference type="AlphaFoldDB" id="A0A6V8LCE7"/>
<feature type="compositionally biased region" description="Pro residues" evidence="1">
    <location>
        <begin position="163"/>
        <end position="175"/>
    </location>
</feature>
<organism evidence="2 3">
    <name type="scientific">Phytohabitans rumicis</name>
    <dbReference type="NCBI Taxonomy" id="1076125"/>
    <lineage>
        <taxon>Bacteria</taxon>
        <taxon>Bacillati</taxon>
        <taxon>Actinomycetota</taxon>
        <taxon>Actinomycetes</taxon>
        <taxon>Micromonosporales</taxon>
        <taxon>Micromonosporaceae</taxon>
    </lineage>
</organism>
<reference evidence="2 3" key="1">
    <citation type="submission" date="2020-03" db="EMBL/GenBank/DDBJ databases">
        <title>Whole genome shotgun sequence of Phytohabitans rumicis NBRC 108638.</title>
        <authorList>
            <person name="Komaki H."/>
            <person name="Tamura T."/>
        </authorList>
    </citation>
    <scope>NUCLEOTIDE SEQUENCE [LARGE SCALE GENOMIC DNA]</scope>
    <source>
        <strain evidence="2 3">NBRC 108638</strain>
    </source>
</reference>